<feature type="domain" description="CRISPR-associated protein Cas6 C-terminal" evidence="1">
    <location>
        <begin position="192"/>
        <end position="311"/>
    </location>
</feature>
<organism evidence="2 3">
    <name type="scientific">Billgrantia campisalis</name>
    <dbReference type="NCBI Taxonomy" id="74661"/>
    <lineage>
        <taxon>Bacteria</taxon>
        <taxon>Pseudomonadati</taxon>
        <taxon>Pseudomonadota</taxon>
        <taxon>Gammaproteobacteria</taxon>
        <taxon>Oceanospirillales</taxon>
        <taxon>Halomonadaceae</taxon>
        <taxon>Billgrantia</taxon>
    </lineage>
</organism>
<keyword evidence="3" id="KW-1185">Reference proteome</keyword>
<proteinExistence type="predicted"/>
<reference evidence="2 3" key="1">
    <citation type="submission" date="2020-05" db="EMBL/GenBank/DDBJ databases">
        <title>Comparative genomic analysis of denitrifying bacteria from Halomonas genus.</title>
        <authorList>
            <person name="Wang L."/>
            <person name="Shao Z."/>
        </authorList>
    </citation>
    <scope>NUCLEOTIDE SEQUENCE [LARGE SCALE GENOMIC DNA]</scope>
    <source>
        <strain evidence="2 3">A4</strain>
    </source>
</reference>
<name>A0ABS9PC91_9GAMM</name>
<dbReference type="InterPro" id="IPR019267">
    <property type="entry name" value="CRISPR-assoc_Cas6_C"/>
</dbReference>
<sequence length="316" mass="35270">MNDLPLCRPGDTLPLARYRFTLQAEAPLHLPAYPGSMLRGSLGHGLRSVSCITRQNTCEGCPLLEACQYPALFQPRPSTELAARFPEVPAPYVIEVPLGTPTTLAPGERFHFEMVLFGPAQAQLGTLILAWQRAAWHGLGKGRARATLTAVEWERTPDDWLTVFTPDTGSVTPHRARLALPEIPAETSTVTLQLDTPTRLQYHGKLCNSWQLTASIVLRTLERKVALYAHCYLGALPAAPKDASLESIRLDASTRLYQWQRYSSRQQQRMAMDGLVGTLTLHGQLAHWLPWLWLGQYTHLGKNTSFGLGRYRLHQS</sequence>
<evidence type="ECO:0000313" key="2">
    <source>
        <dbReference type="EMBL" id="MCG6659393.1"/>
    </source>
</evidence>
<dbReference type="Proteomes" id="UP000814385">
    <property type="component" value="Unassembled WGS sequence"/>
</dbReference>
<evidence type="ECO:0000313" key="3">
    <source>
        <dbReference type="Proteomes" id="UP000814385"/>
    </source>
</evidence>
<evidence type="ECO:0000259" key="1">
    <source>
        <dbReference type="Pfam" id="PF10040"/>
    </source>
</evidence>
<dbReference type="Gene3D" id="3.30.70.1900">
    <property type="match status" value="1"/>
</dbReference>
<accession>A0ABS9PC91</accession>
<protein>
    <submittedName>
        <fullName evidence="2">CRISPR system precrRNA processing endoribonuclease RAMP protein Cas6</fullName>
    </submittedName>
</protein>
<dbReference type="RefSeq" id="WP_238978541.1">
    <property type="nucleotide sequence ID" value="NZ_JABFUC010000015.1"/>
</dbReference>
<gene>
    <name evidence="2" type="primary">cas6</name>
    <name evidence="2" type="ORF">HOP52_16675</name>
</gene>
<dbReference type="Pfam" id="PF10040">
    <property type="entry name" value="CRISPR_Cas6"/>
    <property type="match status" value="1"/>
</dbReference>
<comment type="caution">
    <text evidence="2">The sequence shown here is derived from an EMBL/GenBank/DDBJ whole genome shotgun (WGS) entry which is preliminary data.</text>
</comment>
<dbReference type="EMBL" id="JABFUC010000015">
    <property type="protein sequence ID" value="MCG6659393.1"/>
    <property type="molecule type" value="Genomic_DNA"/>
</dbReference>